<feature type="region of interest" description="Disordered" evidence="1">
    <location>
        <begin position="52"/>
        <end position="76"/>
    </location>
</feature>
<name>A0A2H5XG70_9BACT</name>
<protein>
    <submittedName>
        <fullName evidence="2">Uncharacterized protein</fullName>
    </submittedName>
</protein>
<dbReference type="AlphaFoldDB" id="A0A2H5XG70"/>
<gene>
    <name evidence="2" type="ORF">HRbin17_02695</name>
</gene>
<evidence type="ECO:0000313" key="3">
    <source>
        <dbReference type="Proteomes" id="UP000236173"/>
    </source>
</evidence>
<dbReference type="Proteomes" id="UP000236173">
    <property type="component" value="Unassembled WGS sequence"/>
</dbReference>
<organism evidence="2 3">
    <name type="scientific">Candidatus Fervidibacter japonicus</name>
    <dbReference type="NCBI Taxonomy" id="2035412"/>
    <lineage>
        <taxon>Bacteria</taxon>
        <taxon>Candidatus Fervidibacterota</taxon>
        <taxon>Candidatus Fervidibacter</taxon>
    </lineage>
</organism>
<accession>A0A2H5XG70</accession>
<proteinExistence type="predicted"/>
<sequence length="76" mass="8183">MTPERFVKAVLIGAIALLAVGLLVWQVAVSSRPPVTPQEAAQIQRRELEALRRAAPAQAAPGKYQPPRGFVPPTTQ</sequence>
<comment type="caution">
    <text evidence="2">The sequence shown here is derived from an EMBL/GenBank/DDBJ whole genome shotgun (WGS) entry which is preliminary data.</text>
</comment>
<evidence type="ECO:0000256" key="1">
    <source>
        <dbReference type="SAM" id="MobiDB-lite"/>
    </source>
</evidence>
<reference evidence="3" key="1">
    <citation type="submission" date="2017-09" db="EMBL/GenBank/DDBJ databases">
        <title>Metaegenomics of thermophilic ammonia-oxidizing enrichment culture.</title>
        <authorList>
            <person name="Kato S."/>
            <person name="Suzuki K."/>
        </authorList>
    </citation>
    <scope>NUCLEOTIDE SEQUENCE [LARGE SCALE GENOMIC DNA]</scope>
</reference>
<evidence type="ECO:0000313" key="2">
    <source>
        <dbReference type="EMBL" id="GBD00158.1"/>
    </source>
</evidence>
<dbReference type="EMBL" id="BEHT01000055">
    <property type="protein sequence ID" value="GBD00158.1"/>
    <property type="molecule type" value="Genomic_DNA"/>
</dbReference>